<evidence type="ECO:0000313" key="3">
    <source>
        <dbReference type="Proteomes" id="UP001145742"/>
    </source>
</evidence>
<name>A0ABQ9CYH0_9PASS</name>
<gene>
    <name evidence="2" type="ORF">WISP_101946</name>
</gene>
<feature type="region of interest" description="Disordered" evidence="1">
    <location>
        <begin position="71"/>
        <end position="107"/>
    </location>
</feature>
<organism evidence="2 3">
    <name type="scientific">Willisornis vidua</name>
    <name type="common">Xingu scale-backed antbird</name>
    <dbReference type="NCBI Taxonomy" id="1566151"/>
    <lineage>
        <taxon>Eukaryota</taxon>
        <taxon>Metazoa</taxon>
        <taxon>Chordata</taxon>
        <taxon>Craniata</taxon>
        <taxon>Vertebrata</taxon>
        <taxon>Euteleostomi</taxon>
        <taxon>Archelosauria</taxon>
        <taxon>Archosauria</taxon>
        <taxon>Dinosauria</taxon>
        <taxon>Saurischia</taxon>
        <taxon>Theropoda</taxon>
        <taxon>Coelurosauria</taxon>
        <taxon>Aves</taxon>
        <taxon>Neognathae</taxon>
        <taxon>Neoaves</taxon>
        <taxon>Telluraves</taxon>
        <taxon>Australaves</taxon>
        <taxon>Passeriformes</taxon>
        <taxon>Thamnophilidae</taxon>
        <taxon>Willisornis</taxon>
    </lineage>
</organism>
<reference evidence="2" key="1">
    <citation type="submission" date="2019-10" db="EMBL/GenBank/DDBJ databases">
        <authorList>
            <person name="Soares A.E.R."/>
            <person name="Aleixo A."/>
            <person name="Schneider P."/>
            <person name="Miyaki C.Y."/>
            <person name="Schneider M.P."/>
            <person name="Mello C."/>
            <person name="Vasconcelos A.T.R."/>
        </authorList>
    </citation>
    <scope>NUCLEOTIDE SEQUENCE</scope>
    <source>
        <tissue evidence="2">Muscle</tissue>
    </source>
</reference>
<evidence type="ECO:0000256" key="1">
    <source>
        <dbReference type="SAM" id="MobiDB-lite"/>
    </source>
</evidence>
<sequence>MVTKNCGQWFNVQVDTSDKWHSSGIGIATGTALTSFVSDMDSGIEHTLSKFVDDSQLCGAVNTVEGVKEVIQRDPDSLDPEVGLCRPREVQQSQVEGPAPESEQSQG</sequence>
<protein>
    <submittedName>
        <fullName evidence="2">Rna-directed dna polymerase from mobile element jockey-like</fullName>
    </submittedName>
</protein>
<evidence type="ECO:0000313" key="2">
    <source>
        <dbReference type="EMBL" id="KAJ7411629.1"/>
    </source>
</evidence>
<comment type="caution">
    <text evidence="2">The sequence shown here is derived from an EMBL/GenBank/DDBJ whole genome shotgun (WGS) entry which is preliminary data.</text>
</comment>
<dbReference type="Proteomes" id="UP001145742">
    <property type="component" value="Unassembled WGS sequence"/>
</dbReference>
<keyword evidence="3" id="KW-1185">Reference proteome</keyword>
<proteinExistence type="predicted"/>
<dbReference type="EMBL" id="WHWB01034304">
    <property type="protein sequence ID" value="KAJ7411629.1"/>
    <property type="molecule type" value="Genomic_DNA"/>
</dbReference>
<accession>A0ABQ9CYH0</accession>